<evidence type="ECO:0000256" key="1">
    <source>
        <dbReference type="ARBA" id="ARBA00022729"/>
    </source>
</evidence>
<dbReference type="Gene3D" id="2.60.40.1240">
    <property type="match status" value="1"/>
</dbReference>
<dbReference type="InterPro" id="IPR029050">
    <property type="entry name" value="Immunoprotect_excell_Ig-like"/>
</dbReference>
<evidence type="ECO:0008006" key="4">
    <source>
        <dbReference type="Google" id="ProtNLM"/>
    </source>
</evidence>
<protein>
    <recommendedName>
        <fullName evidence="4">DUF4352 domain-containing protein</fullName>
    </recommendedName>
</protein>
<dbReference type="Proteomes" id="UP001595752">
    <property type="component" value="Unassembled WGS sequence"/>
</dbReference>
<name>A0ABV8B7R6_9BACI</name>
<keyword evidence="1" id="KW-0732">Signal</keyword>
<accession>A0ABV8B7R6</accession>
<dbReference type="EMBL" id="JBHRZT010000072">
    <property type="protein sequence ID" value="MFC3885519.1"/>
    <property type="molecule type" value="Genomic_DNA"/>
</dbReference>
<comment type="caution">
    <text evidence="2">The sequence shown here is derived from an EMBL/GenBank/DDBJ whole genome shotgun (WGS) entry which is preliminary data.</text>
</comment>
<keyword evidence="3" id="KW-1185">Reference proteome</keyword>
<reference evidence="3" key="1">
    <citation type="journal article" date="2019" name="Int. J. Syst. Evol. Microbiol.">
        <title>The Global Catalogue of Microorganisms (GCM) 10K type strain sequencing project: providing services to taxonomists for standard genome sequencing and annotation.</title>
        <authorList>
            <consortium name="The Broad Institute Genomics Platform"/>
            <consortium name="The Broad Institute Genome Sequencing Center for Infectious Disease"/>
            <person name="Wu L."/>
            <person name="Ma J."/>
        </authorList>
    </citation>
    <scope>NUCLEOTIDE SEQUENCE [LARGE SCALE GENOMIC DNA]</scope>
    <source>
        <strain evidence="3">CCUG 61889</strain>
    </source>
</reference>
<evidence type="ECO:0000313" key="3">
    <source>
        <dbReference type="Proteomes" id="UP001595752"/>
    </source>
</evidence>
<gene>
    <name evidence="2" type="ORF">ACFOU2_19400</name>
</gene>
<organism evidence="2 3">
    <name type="scientific">Bacillus songklensis</name>
    <dbReference type="NCBI Taxonomy" id="1069116"/>
    <lineage>
        <taxon>Bacteria</taxon>
        <taxon>Bacillati</taxon>
        <taxon>Bacillota</taxon>
        <taxon>Bacilli</taxon>
        <taxon>Bacillales</taxon>
        <taxon>Bacillaceae</taxon>
        <taxon>Bacillus</taxon>
    </lineage>
</organism>
<sequence>MNKSYAVNARLNPAPKGKTVIGQASDDALNGQLKYELQLVDVVLDGNKAWQMIQAENMFNEPAPTGMKYVMAKFRLKALQVQQGSFDVHPVEFQAVSQSGVIYQDVFYGVVPSPSFEASLYTSGENTGWVVFLVKQDDKPTIVWRQGYIDELWFTLN</sequence>
<evidence type="ECO:0000313" key="2">
    <source>
        <dbReference type="EMBL" id="MFC3885519.1"/>
    </source>
</evidence>
<proteinExistence type="predicted"/>